<dbReference type="SMART" id="SM00345">
    <property type="entry name" value="HTH_GNTR"/>
    <property type="match status" value="1"/>
</dbReference>
<dbReference type="Gene3D" id="1.10.10.10">
    <property type="entry name" value="Winged helix-like DNA-binding domain superfamily/Winged helix DNA-binding domain"/>
    <property type="match status" value="1"/>
</dbReference>
<evidence type="ECO:0000259" key="4">
    <source>
        <dbReference type="PROSITE" id="PS50949"/>
    </source>
</evidence>
<name>A0A6L3UZ10_9BACI</name>
<evidence type="ECO:0000256" key="3">
    <source>
        <dbReference type="ARBA" id="ARBA00023163"/>
    </source>
</evidence>
<evidence type="ECO:0000256" key="2">
    <source>
        <dbReference type="ARBA" id="ARBA00023125"/>
    </source>
</evidence>
<dbReference type="SUPFAM" id="SSF46785">
    <property type="entry name" value="Winged helix' DNA-binding domain"/>
    <property type="match status" value="1"/>
</dbReference>
<dbReference type="InterPro" id="IPR000524">
    <property type="entry name" value="Tscrpt_reg_HTH_GntR"/>
</dbReference>
<dbReference type="EMBL" id="WBOS01000018">
    <property type="protein sequence ID" value="KAB2329562.1"/>
    <property type="molecule type" value="Genomic_DNA"/>
</dbReference>
<keyword evidence="2" id="KW-0238">DNA-binding</keyword>
<evidence type="ECO:0000313" key="5">
    <source>
        <dbReference type="EMBL" id="KAB2329562.1"/>
    </source>
</evidence>
<organism evidence="5 6">
    <name type="scientific">Cytobacillus depressus</name>
    <dbReference type="NCBI Taxonomy" id="1602942"/>
    <lineage>
        <taxon>Bacteria</taxon>
        <taxon>Bacillati</taxon>
        <taxon>Bacillota</taxon>
        <taxon>Bacilli</taxon>
        <taxon>Bacillales</taxon>
        <taxon>Bacillaceae</taxon>
        <taxon>Cytobacillus</taxon>
    </lineage>
</organism>
<dbReference type="InterPro" id="IPR036390">
    <property type="entry name" value="WH_DNA-bd_sf"/>
</dbReference>
<dbReference type="Pfam" id="PF00392">
    <property type="entry name" value="GntR"/>
    <property type="match status" value="1"/>
</dbReference>
<dbReference type="GO" id="GO:0003677">
    <property type="term" value="F:DNA binding"/>
    <property type="evidence" value="ECO:0007669"/>
    <property type="project" value="UniProtKB-KW"/>
</dbReference>
<dbReference type="PANTHER" id="PTHR43537:SF24">
    <property type="entry name" value="GLUCONATE OPERON TRANSCRIPTIONAL REPRESSOR"/>
    <property type="match status" value="1"/>
</dbReference>
<evidence type="ECO:0000256" key="1">
    <source>
        <dbReference type="ARBA" id="ARBA00023015"/>
    </source>
</evidence>
<dbReference type="InterPro" id="IPR036388">
    <property type="entry name" value="WH-like_DNA-bd_sf"/>
</dbReference>
<dbReference type="GO" id="GO:0003700">
    <property type="term" value="F:DNA-binding transcription factor activity"/>
    <property type="evidence" value="ECO:0007669"/>
    <property type="project" value="InterPro"/>
</dbReference>
<dbReference type="PANTHER" id="PTHR43537">
    <property type="entry name" value="TRANSCRIPTIONAL REGULATOR, GNTR FAMILY"/>
    <property type="match status" value="1"/>
</dbReference>
<dbReference type="InterPro" id="IPR011711">
    <property type="entry name" value="GntR_C"/>
</dbReference>
<protein>
    <submittedName>
        <fullName evidence="5">GntR family transcriptional regulator</fullName>
    </submittedName>
</protein>
<dbReference type="SUPFAM" id="SSF48008">
    <property type="entry name" value="GntR ligand-binding domain-like"/>
    <property type="match status" value="1"/>
</dbReference>
<dbReference type="CDD" id="cd07377">
    <property type="entry name" value="WHTH_GntR"/>
    <property type="match status" value="1"/>
</dbReference>
<keyword evidence="6" id="KW-1185">Reference proteome</keyword>
<reference evidence="5 6" key="1">
    <citation type="journal article" date="2016" name="Antonie Van Leeuwenhoek">
        <title>Bacillus depressus sp. nov., isolated from soil of a sunflower field.</title>
        <authorList>
            <person name="Wei X."/>
            <person name="Xin D."/>
            <person name="Xin Y."/>
            <person name="Zhang H."/>
            <person name="Wang T."/>
            <person name="Zhang J."/>
        </authorList>
    </citation>
    <scope>NUCLEOTIDE SEQUENCE [LARGE SCALE GENOMIC DNA]</scope>
    <source>
        <strain evidence="5 6">BZ1</strain>
    </source>
</reference>
<dbReference type="RefSeq" id="WP_151536981.1">
    <property type="nucleotide sequence ID" value="NZ_WBOS01000018.1"/>
</dbReference>
<dbReference type="SMART" id="SM00895">
    <property type="entry name" value="FCD"/>
    <property type="match status" value="1"/>
</dbReference>
<comment type="caution">
    <text evidence="5">The sequence shown here is derived from an EMBL/GenBank/DDBJ whole genome shotgun (WGS) entry which is preliminary data.</text>
</comment>
<dbReference type="Gene3D" id="1.20.120.530">
    <property type="entry name" value="GntR ligand-binding domain-like"/>
    <property type="match status" value="1"/>
</dbReference>
<dbReference type="InterPro" id="IPR008920">
    <property type="entry name" value="TF_FadR/GntR_C"/>
</dbReference>
<accession>A0A6L3UZ10</accession>
<dbReference type="Proteomes" id="UP000481030">
    <property type="component" value="Unassembled WGS sequence"/>
</dbReference>
<evidence type="ECO:0000313" key="6">
    <source>
        <dbReference type="Proteomes" id="UP000481030"/>
    </source>
</evidence>
<keyword evidence="1" id="KW-0805">Transcription regulation</keyword>
<keyword evidence="3" id="KW-0804">Transcription</keyword>
<proteinExistence type="predicted"/>
<feature type="domain" description="HTH gntR-type" evidence="4">
    <location>
        <begin position="10"/>
        <end position="77"/>
    </location>
</feature>
<dbReference type="AlphaFoldDB" id="A0A6L3UZ10"/>
<dbReference type="Pfam" id="PF07729">
    <property type="entry name" value="FCD"/>
    <property type="match status" value="1"/>
</dbReference>
<sequence>MGEKKIFNNLNLNDRVYIHLRDKIINNEIKPGSKIEYELLMEELGISRTPLRDALNRLQHDKLVEIKPRSGTHVCVPTPKDIQEVYDVRKSLEMLSIETAVHSISASDCQKLFDEADFAESELKKGNPEPFFLSDHNFHRTVIQYSDNSRIIDIMESLEAQIKWFGIIMTINLHRPNRAIIMHRKIIQAIYERNIEDAKLLMGQHLEEVRSDILNDFIQET</sequence>
<dbReference type="OrthoDB" id="9781630at2"/>
<dbReference type="PROSITE" id="PS50949">
    <property type="entry name" value="HTH_GNTR"/>
    <property type="match status" value="1"/>
</dbReference>
<gene>
    <name evidence="5" type="ORF">F7731_22220</name>
</gene>